<feature type="region of interest" description="Disordered" evidence="1">
    <location>
        <begin position="329"/>
        <end position="361"/>
    </location>
</feature>
<evidence type="ECO:0000256" key="1">
    <source>
        <dbReference type="SAM" id="MobiDB-lite"/>
    </source>
</evidence>
<organism evidence="2 3">
    <name type="scientific">Marasmius crinis-equi</name>
    <dbReference type="NCBI Taxonomy" id="585013"/>
    <lineage>
        <taxon>Eukaryota</taxon>
        <taxon>Fungi</taxon>
        <taxon>Dikarya</taxon>
        <taxon>Basidiomycota</taxon>
        <taxon>Agaricomycotina</taxon>
        <taxon>Agaricomycetes</taxon>
        <taxon>Agaricomycetidae</taxon>
        <taxon>Agaricales</taxon>
        <taxon>Marasmiineae</taxon>
        <taxon>Marasmiaceae</taxon>
        <taxon>Marasmius</taxon>
    </lineage>
</organism>
<feature type="compositionally biased region" description="Acidic residues" evidence="1">
    <location>
        <begin position="630"/>
        <end position="641"/>
    </location>
</feature>
<feature type="region of interest" description="Disordered" evidence="1">
    <location>
        <begin position="769"/>
        <end position="946"/>
    </location>
</feature>
<feature type="compositionally biased region" description="Low complexity" evidence="1">
    <location>
        <begin position="739"/>
        <end position="753"/>
    </location>
</feature>
<feature type="region of interest" description="Disordered" evidence="1">
    <location>
        <begin position="1"/>
        <end position="51"/>
    </location>
</feature>
<feature type="compositionally biased region" description="Acidic residues" evidence="1">
    <location>
        <begin position="493"/>
        <end position="531"/>
    </location>
</feature>
<comment type="caution">
    <text evidence="2">The sequence shown here is derived from an EMBL/GenBank/DDBJ whole genome shotgun (WGS) entry which is preliminary data.</text>
</comment>
<dbReference type="EMBL" id="JBAHYK010001938">
    <property type="protein sequence ID" value="KAL0566320.1"/>
    <property type="molecule type" value="Genomic_DNA"/>
</dbReference>
<feature type="compositionally biased region" description="Basic and acidic residues" evidence="1">
    <location>
        <begin position="466"/>
        <end position="477"/>
    </location>
</feature>
<feature type="compositionally biased region" description="Low complexity" evidence="1">
    <location>
        <begin position="868"/>
        <end position="882"/>
    </location>
</feature>
<protein>
    <submittedName>
        <fullName evidence="2">Uncharacterized protein</fullName>
    </submittedName>
</protein>
<dbReference type="Proteomes" id="UP001465976">
    <property type="component" value="Unassembled WGS sequence"/>
</dbReference>
<feature type="compositionally biased region" description="Acidic residues" evidence="1">
    <location>
        <begin position="563"/>
        <end position="576"/>
    </location>
</feature>
<feature type="non-terminal residue" evidence="2">
    <location>
        <position position="1"/>
    </location>
</feature>
<feature type="compositionally biased region" description="Polar residues" evidence="1">
    <location>
        <begin position="810"/>
        <end position="824"/>
    </location>
</feature>
<feature type="region of interest" description="Disordered" evidence="1">
    <location>
        <begin position="731"/>
        <end position="756"/>
    </location>
</feature>
<feature type="compositionally biased region" description="Polar residues" evidence="1">
    <location>
        <begin position="1"/>
        <end position="14"/>
    </location>
</feature>
<reference evidence="2 3" key="1">
    <citation type="submission" date="2024-02" db="EMBL/GenBank/DDBJ databases">
        <title>A draft genome for the cacao thread blight pathogen Marasmius crinis-equi.</title>
        <authorList>
            <person name="Cohen S.P."/>
            <person name="Baruah I.K."/>
            <person name="Amoako-Attah I."/>
            <person name="Bukari Y."/>
            <person name="Meinhardt L.W."/>
            <person name="Bailey B.A."/>
        </authorList>
    </citation>
    <scope>NUCLEOTIDE SEQUENCE [LARGE SCALE GENOMIC DNA]</scope>
    <source>
        <strain evidence="2 3">GH-76</strain>
    </source>
</reference>
<evidence type="ECO:0000313" key="3">
    <source>
        <dbReference type="Proteomes" id="UP001465976"/>
    </source>
</evidence>
<gene>
    <name evidence="2" type="ORF">V5O48_015697</name>
</gene>
<accession>A0ABR3ETT6</accession>
<proteinExistence type="predicted"/>
<feature type="compositionally biased region" description="Low complexity" evidence="1">
    <location>
        <begin position="772"/>
        <end position="794"/>
    </location>
</feature>
<feature type="region of interest" description="Disordered" evidence="1">
    <location>
        <begin position="466"/>
        <end position="705"/>
    </location>
</feature>
<feature type="compositionally biased region" description="Basic residues" evidence="1">
    <location>
        <begin position="20"/>
        <end position="46"/>
    </location>
</feature>
<feature type="compositionally biased region" description="Polar residues" evidence="1">
    <location>
        <begin position="910"/>
        <end position="925"/>
    </location>
</feature>
<name>A0ABR3ETT6_9AGAR</name>
<feature type="compositionally biased region" description="Basic residues" evidence="1">
    <location>
        <begin position="478"/>
        <end position="489"/>
    </location>
</feature>
<sequence>APNSSNPDATQAPDSSEPRRSKRAPKPTKSKNGKKKDGNKKKKKDRFHLTKDEVDPALDELKRAMQTQICLMWLYYDTDNQPPQPDDAMKKQFLDRYTSYDEFVKETGRVPKQSKEMKERIKALRRNMQDVAGLGQRLIKVDEDVLNITAMNLARYHIDAWCPDLHEDSSSDYNKFHRWVLIDTFRQVVKAGGYAEYQIDQTFMDVDGIGKLAQLYDNYVFSYVMGLFRIEEREKGALAKRKVERAEYMRRKRLGNARFDQAVTENLNIGIQRGVKVADGVSEDEEIDARKKHYRVKSVPARSRRYTQLVRLLDRRKTQNIALLHGAFGKKKKPTSGQFQERTRQLSDTPPEGEPRLPDAKTTPLDFFDPEFFNSLAHGVRALYSIKPFLSLPSKDEVSIEDFVKTKKWRGMSREEITKKWSGKVFALYDLVPKEELAKMRMGVPEMDSAEDDERDDFVRDMERAMRKRAEEEAAREKKARAKSKKQHKGWGGDEEEGEGEWIDPDDSEDSQDEDYEGDDDDDSDDDDSDDDSRPKGKKKGDARPKGGKDEDDDMNGGGGGGGEEEGEEEEGEEEEGTNKDGDGEDEGGEEGKRDGDIDMDGQGEQGEKKDDKGKGKAKEQDEAAQGEMVSDEDDDMESVDSDSNMLEPGPNEKGLGPTPSLIPRYTGKRRADSAVKSFRKHDHKDSDFSKTSRHGKALSADAGHKKVQLNRIAATRKNRGAMQVDGATGIFSSPLQHTEPTPTPTGAPAQTPVLAPSMPVFHPFVPPTLPPANSSSSPFFPSTSPTSPIFPNFRPYPNPLLEPRAGWTPMSNASGTAQPSTPAASVPEDSPISEPIGSAPMTATPIQPDAPIDPSTAPLQPEPTADPAPASTNPAPASSNDVPAPTRIKPKRKTKARTQGNEGAGPSAPSGSTMTPSMKRTASTDFVRRPPASRDGSEADLSEVESVSEEKMYIGGRQVWKRDGKEGEVWVDKDGVPVASGVGAKEAGRETKWVYKSQPVFPSIDPASGNKYWVDKDGQPLILDSRALGGIQDEAEEL</sequence>
<feature type="compositionally biased region" description="Basic and acidic residues" evidence="1">
    <location>
        <begin position="606"/>
        <end position="622"/>
    </location>
</feature>
<keyword evidence="3" id="KW-1185">Reference proteome</keyword>
<feature type="compositionally biased region" description="Basic and acidic residues" evidence="1">
    <location>
        <begin position="532"/>
        <end position="549"/>
    </location>
</feature>
<evidence type="ECO:0000313" key="2">
    <source>
        <dbReference type="EMBL" id="KAL0566320.1"/>
    </source>
</evidence>